<evidence type="ECO:0000256" key="4">
    <source>
        <dbReference type="ARBA" id="ARBA00023306"/>
    </source>
</evidence>
<dbReference type="InterPro" id="IPR050696">
    <property type="entry name" value="FtsA/MreB"/>
</dbReference>
<evidence type="ECO:0000256" key="1">
    <source>
        <dbReference type="ARBA" id="ARBA00022475"/>
    </source>
</evidence>
<dbReference type="InterPro" id="IPR003494">
    <property type="entry name" value="SHS2_FtsA"/>
</dbReference>
<gene>
    <name evidence="6" type="ORF">METZ01_LOCUS110021</name>
</gene>
<dbReference type="Gene3D" id="3.30.1490.110">
    <property type="match status" value="1"/>
</dbReference>
<protein>
    <recommendedName>
        <fullName evidence="5">SHS2 domain-containing protein</fullName>
    </recommendedName>
</protein>
<keyword evidence="1" id="KW-1003">Cell membrane</keyword>
<dbReference type="SUPFAM" id="SSF53067">
    <property type="entry name" value="Actin-like ATPase domain"/>
    <property type="match status" value="2"/>
</dbReference>
<dbReference type="HAMAP" id="MF_02033">
    <property type="entry name" value="FtsA"/>
    <property type="match status" value="1"/>
</dbReference>
<dbReference type="SMART" id="SM00842">
    <property type="entry name" value="FtsA"/>
    <property type="match status" value="1"/>
</dbReference>
<accession>A0A381WZ26</accession>
<dbReference type="Pfam" id="PF02491">
    <property type="entry name" value="SHS2_FTSA"/>
    <property type="match status" value="1"/>
</dbReference>
<dbReference type="Pfam" id="PF14450">
    <property type="entry name" value="FtsA"/>
    <property type="match status" value="2"/>
</dbReference>
<dbReference type="PIRSF" id="PIRSF003101">
    <property type="entry name" value="FtsA"/>
    <property type="match status" value="1"/>
</dbReference>
<dbReference type="InterPro" id="IPR020823">
    <property type="entry name" value="Cell_div_FtsA"/>
</dbReference>
<keyword evidence="2" id="KW-0132">Cell division</keyword>
<reference evidence="6" key="1">
    <citation type="submission" date="2018-05" db="EMBL/GenBank/DDBJ databases">
        <authorList>
            <person name="Lanie J.A."/>
            <person name="Ng W.-L."/>
            <person name="Kazmierczak K.M."/>
            <person name="Andrzejewski T.M."/>
            <person name="Davidsen T.M."/>
            <person name="Wayne K.J."/>
            <person name="Tettelin H."/>
            <person name="Glass J.I."/>
            <person name="Rusch D."/>
            <person name="Podicherti R."/>
            <person name="Tsui H.-C.T."/>
            <person name="Winkler M.E."/>
        </authorList>
    </citation>
    <scope>NUCLEOTIDE SEQUENCE</scope>
</reference>
<dbReference type="AlphaFoldDB" id="A0A381WZ26"/>
<keyword evidence="3" id="KW-0472">Membrane</keyword>
<evidence type="ECO:0000256" key="2">
    <source>
        <dbReference type="ARBA" id="ARBA00022618"/>
    </source>
</evidence>
<dbReference type="FunFam" id="3.30.1490.110:FF:000001">
    <property type="entry name" value="Cell division protein FtsA"/>
    <property type="match status" value="1"/>
</dbReference>
<evidence type="ECO:0000256" key="3">
    <source>
        <dbReference type="ARBA" id="ARBA00023136"/>
    </source>
</evidence>
<dbReference type="PANTHER" id="PTHR32432:SF4">
    <property type="entry name" value="CELL DIVISION PROTEIN FTSA"/>
    <property type="match status" value="1"/>
</dbReference>
<dbReference type="GO" id="GO:0009898">
    <property type="term" value="C:cytoplasmic side of plasma membrane"/>
    <property type="evidence" value="ECO:0007669"/>
    <property type="project" value="TreeGrafter"/>
</dbReference>
<evidence type="ECO:0000259" key="5">
    <source>
        <dbReference type="SMART" id="SM00842"/>
    </source>
</evidence>
<dbReference type="NCBIfam" id="NF007009">
    <property type="entry name" value="PRK09472.1"/>
    <property type="match status" value="1"/>
</dbReference>
<dbReference type="PANTHER" id="PTHR32432">
    <property type="entry name" value="CELL DIVISION PROTEIN FTSA-RELATED"/>
    <property type="match status" value="1"/>
</dbReference>
<dbReference type="GO" id="GO:0032153">
    <property type="term" value="C:cell division site"/>
    <property type="evidence" value="ECO:0007669"/>
    <property type="project" value="TreeGrafter"/>
</dbReference>
<dbReference type="GO" id="GO:0051301">
    <property type="term" value="P:cell division"/>
    <property type="evidence" value="ECO:0007669"/>
    <property type="project" value="UniProtKB-KW"/>
</dbReference>
<dbReference type="CDD" id="cd24048">
    <property type="entry name" value="ASKHA_NBD_FtsA"/>
    <property type="match status" value="1"/>
</dbReference>
<dbReference type="Gene3D" id="3.30.420.40">
    <property type="match status" value="2"/>
</dbReference>
<organism evidence="6">
    <name type="scientific">marine metagenome</name>
    <dbReference type="NCBI Taxonomy" id="408172"/>
    <lineage>
        <taxon>unclassified sequences</taxon>
        <taxon>metagenomes</taxon>
        <taxon>ecological metagenomes</taxon>
    </lineage>
</organism>
<proteinExistence type="inferred from homology"/>
<evidence type="ECO:0000313" key="6">
    <source>
        <dbReference type="EMBL" id="SVA57167.1"/>
    </source>
</evidence>
<dbReference type="NCBIfam" id="TIGR01174">
    <property type="entry name" value="ftsA"/>
    <property type="match status" value="1"/>
</dbReference>
<dbReference type="EMBL" id="UINC01013194">
    <property type="protein sequence ID" value="SVA57167.1"/>
    <property type="molecule type" value="Genomic_DNA"/>
</dbReference>
<sequence length="417" mass="44654">MSKQAQGNLIVGLDIGTSKILVIVAEIRDDDELEIVGVGHHPSRGLRKGVVANIESTVQSIQSAVEEAELTAGCQIMSVYAGIAGAHVNSLNSHGVVAIRTEEVSHTDVERVIEAARALAIPTDQKVLHILPQDFIIDGQQGIREPVGMSGIRLESKVHIITGAVSAVQNILKCIRRCGLETDDVILEPLASSLAVLEEDEKELGVCLVDMGGGTTDIAVFFEGAIRHTAVLPIAGDQVTKDIAIALRTPTQAAEEIKKKYGCALLQLATEGEMIDTPSVGDQAPRKLARSTLADVIELRIEELFLLVQAELRHSGFEEILGAGIVLTGGSSRMEGMAELAEEVFHMPVRLGLPKYVGGLSEMVRSPIYSTAVGLVLFGQKLSTEPSVSRVGLLAGSRQLMLRLKNWVRSQFGEEGQ</sequence>
<feature type="domain" description="SHS2" evidence="5">
    <location>
        <begin position="10"/>
        <end position="196"/>
    </location>
</feature>
<name>A0A381WZ26_9ZZZZ</name>
<dbReference type="InterPro" id="IPR043129">
    <property type="entry name" value="ATPase_NBD"/>
</dbReference>
<dbReference type="FunFam" id="3.30.420.40:FF:000032">
    <property type="entry name" value="Cell division protein FtsA"/>
    <property type="match status" value="1"/>
</dbReference>
<keyword evidence="4" id="KW-0131">Cell cycle</keyword>